<dbReference type="Gene3D" id="3.90.1200.10">
    <property type="match status" value="1"/>
</dbReference>
<gene>
    <name evidence="2" type="ORF">JI746_00085</name>
</gene>
<sequence length="453" mass="48661">MNPLPRDAVLPQLAVALDPAAMAEAFADVLRPHGVHVDACRVERVKYRPGRNATLAYLLSLRDGGSQAFEQHVAARLCAEGDAQRTVRASAAALGPSQAGPALHWLPALGMLTWWWPNDRKLRAPRAMCDPAVLREQVLPALMPALGAQAADVTACELAVVQYVPELRLCTRVDLSWRVGAEAHARRVYGKASREQHGAIAHGLLAQLQASPAWREGRLRTPRALLWHEPTETGWQEGLPGEPLLDAPAPLQAACAAALGAQLAALHATPTSTPRETTPEGLRERLEEVVRVLWPLLGSAPAAAAQALLATWPALGEDASTLHGDFHGRNILVEDRPGAPRVALIDLDGLCRGPAVLELGAWIADAIYRALLEDAPAGRDQVAWRELIAAYVDAGGAPPDPDTLRWAVAWQLLTQRAWRCVVNLKPGRYALAPRLIQLATDLAQPGAAAEFAC</sequence>
<feature type="domain" description="Aminoglycoside phosphotransferase" evidence="1">
    <location>
        <begin position="204"/>
        <end position="391"/>
    </location>
</feature>
<protein>
    <submittedName>
        <fullName evidence="2">Phosphotransferase</fullName>
    </submittedName>
</protein>
<dbReference type="Pfam" id="PF01636">
    <property type="entry name" value="APH"/>
    <property type="match status" value="1"/>
</dbReference>
<proteinExistence type="predicted"/>
<dbReference type="InterPro" id="IPR002575">
    <property type="entry name" value="Aminoglycoside_PTrfase"/>
</dbReference>
<dbReference type="SUPFAM" id="SSF56112">
    <property type="entry name" value="Protein kinase-like (PK-like)"/>
    <property type="match status" value="1"/>
</dbReference>
<accession>A0ABS1JGZ1</accession>
<comment type="caution">
    <text evidence="2">The sequence shown here is derived from an EMBL/GenBank/DDBJ whole genome shotgun (WGS) entry which is preliminary data.</text>
</comment>
<name>A0ABS1JGZ1_9BURK</name>
<evidence type="ECO:0000313" key="2">
    <source>
        <dbReference type="EMBL" id="MBL0423491.1"/>
    </source>
</evidence>
<evidence type="ECO:0000313" key="3">
    <source>
        <dbReference type="Proteomes" id="UP000622707"/>
    </source>
</evidence>
<dbReference type="EMBL" id="JAEQND010000001">
    <property type="protein sequence ID" value="MBL0423491.1"/>
    <property type="molecule type" value="Genomic_DNA"/>
</dbReference>
<dbReference type="Proteomes" id="UP000622707">
    <property type="component" value="Unassembled WGS sequence"/>
</dbReference>
<evidence type="ECO:0000259" key="1">
    <source>
        <dbReference type="Pfam" id="PF01636"/>
    </source>
</evidence>
<dbReference type="RefSeq" id="WP_201686745.1">
    <property type="nucleotide sequence ID" value="NZ_JAEQND010000001.1"/>
</dbReference>
<dbReference type="InterPro" id="IPR011009">
    <property type="entry name" value="Kinase-like_dom_sf"/>
</dbReference>
<reference evidence="2 3" key="1">
    <citation type="journal article" date="2017" name="Int. J. Syst. Evol. Microbiol.">
        <title>Ramlibacter alkalitolerans sp. nov., alkali-tolerant bacterium isolated from soil of ginseng.</title>
        <authorList>
            <person name="Lee D.H."/>
            <person name="Cha C.J."/>
        </authorList>
    </citation>
    <scope>NUCLEOTIDE SEQUENCE [LARGE SCALE GENOMIC DNA]</scope>
    <source>
        <strain evidence="2 3">KACC 19305</strain>
    </source>
</reference>
<organism evidence="2 3">
    <name type="scientific">Ramlibacter alkalitolerans</name>
    <dbReference type="NCBI Taxonomy" id="2039631"/>
    <lineage>
        <taxon>Bacteria</taxon>
        <taxon>Pseudomonadati</taxon>
        <taxon>Pseudomonadota</taxon>
        <taxon>Betaproteobacteria</taxon>
        <taxon>Burkholderiales</taxon>
        <taxon>Comamonadaceae</taxon>
        <taxon>Ramlibacter</taxon>
    </lineage>
</organism>
<keyword evidence="3" id="KW-1185">Reference proteome</keyword>